<dbReference type="HOGENOM" id="CLU_042822_0_0_1"/>
<accession>A0A0B2ULE1</accession>
<keyword evidence="2" id="KW-1185">Reference proteome</keyword>
<evidence type="ECO:0000313" key="1">
    <source>
        <dbReference type="EMBL" id="KHN69770.1"/>
    </source>
</evidence>
<evidence type="ECO:0000313" key="2">
    <source>
        <dbReference type="Proteomes" id="UP000031056"/>
    </source>
</evidence>
<proteinExistence type="predicted"/>
<dbReference type="VEuPathDB" id="MicrosporidiaDB:M896_051790"/>
<organism evidence="1 2">
    <name type="scientific">Ordospora colligata OC4</name>
    <dbReference type="NCBI Taxonomy" id="1354746"/>
    <lineage>
        <taxon>Eukaryota</taxon>
        <taxon>Fungi</taxon>
        <taxon>Fungi incertae sedis</taxon>
        <taxon>Microsporidia</taxon>
        <taxon>Ordosporidae</taxon>
        <taxon>Ordospora</taxon>
    </lineage>
</organism>
<comment type="caution">
    <text evidence="1">The sequence shown here is derived from an EMBL/GenBank/DDBJ whole genome shotgun (WGS) entry which is preliminary data.</text>
</comment>
<dbReference type="Proteomes" id="UP000031056">
    <property type="component" value="Unassembled WGS sequence"/>
</dbReference>
<dbReference type="OrthoDB" id="2195370at2759"/>
<dbReference type="GeneID" id="26261832"/>
<sequence length="423" mass="49647">MNDLVSRISRYESLDLETYLNNTIQRYEEFLLEAEKYKASKVHHEIDTEILKIFLVNSNALLDILDAYEESYVVISNMIDLSKQLLRSRLSVCEEDVIVDKEQVNKFRAIIESFSEDAGVFATDERFLVHFNTFKEKCGQKCILVLTNDILLIGILQQGLRKYRLLNAYSYTIVRMDIKDGILRVRVDPTTYEFSSSIKSVEKTFKVFEELTYKYKKKHEDTGKTIVDQEMIEYLAFTEQYELLNPDEFAGGCPSKMMFYSKQEIVKYLSVLTESKHDASVCLYSFLESRFKDGMRKINQIQTLDGLIADVFAYFKEFFDEQDELIRDLETISSIRRSGVTLLIEKQLIECFKAFEHRIFNKSLNSNQADHYIKLVVQNLKFSGCNFCYLMDSFVQKNEDYKLRCIENAMKEIEKIIRSIIME</sequence>
<reference evidence="1 2" key="1">
    <citation type="journal article" date="2014" name="MBio">
        <title>The Ordospora colligata genome; evolution of extreme reduction in microsporidia and host-to-parasite horizontal gene transfer.</title>
        <authorList>
            <person name="Pombert J.-F."/>
            <person name="Haag K.L."/>
            <person name="Beidas S."/>
            <person name="Ebert D."/>
            <person name="Keeling P.J."/>
        </authorList>
    </citation>
    <scope>NUCLEOTIDE SEQUENCE [LARGE SCALE GENOMIC DNA]</scope>
    <source>
        <strain evidence="1 2">OC4</strain>
    </source>
</reference>
<gene>
    <name evidence="1" type="ORF">M896_051790</name>
</gene>
<name>A0A0B2ULE1_9MICR</name>
<dbReference type="RefSeq" id="XP_014563812.1">
    <property type="nucleotide sequence ID" value="XM_014708326.1"/>
</dbReference>
<dbReference type="EMBL" id="JOKQ01000005">
    <property type="protein sequence ID" value="KHN69770.1"/>
    <property type="molecule type" value="Genomic_DNA"/>
</dbReference>
<dbReference type="AlphaFoldDB" id="A0A0B2ULE1"/>
<protein>
    <submittedName>
        <fullName evidence="1">Uncharacterized protein</fullName>
    </submittedName>
</protein>
<dbReference type="InParanoid" id="A0A0B2ULE1"/>